<name>A0ABN9UAQ1_9DINO</name>
<comment type="caution">
    <text evidence="3">The sequence shown here is derived from an EMBL/GenBank/DDBJ whole genome shotgun (WGS) entry which is preliminary data.</text>
</comment>
<evidence type="ECO:0000256" key="1">
    <source>
        <dbReference type="SAM" id="MobiDB-lite"/>
    </source>
</evidence>
<organism evidence="3 4">
    <name type="scientific">Prorocentrum cordatum</name>
    <dbReference type="NCBI Taxonomy" id="2364126"/>
    <lineage>
        <taxon>Eukaryota</taxon>
        <taxon>Sar</taxon>
        <taxon>Alveolata</taxon>
        <taxon>Dinophyceae</taxon>
        <taxon>Prorocentrales</taxon>
        <taxon>Prorocentraceae</taxon>
        <taxon>Prorocentrum</taxon>
    </lineage>
</organism>
<gene>
    <name evidence="3" type="ORF">PCOR1329_LOCUS46769</name>
</gene>
<feature type="region of interest" description="Disordered" evidence="1">
    <location>
        <begin position="553"/>
        <end position="575"/>
    </location>
</feature>
<evidence type="ECO:0000256" key="2">
    <source>
        <dbReference type="SAM" id="Phobius"/>
    </source>
</evidence>
<feature type="compositionally biased region" description="Basic residues" evidence="1">
    <location>
        <begin position="563"/>
        <end position="575"/>
    </location>
</feature>
<keyword evidence="2" id="KW-1133">Transmembrane helix</keyword>
<reference evidence="3" key="1">
    <citation type="submission" date="2023-10" db="EMBL/GenBank/DDBJ databases">
        <authorList>
            <person name="Chen Y."/>
            <person name="Shah S."/>
            <person name="Dougan E. K."/>
            <person name="Thang M."/>
            <person name="Chan C."/>
        </authorList>
    </citation>
    <scope>NUCLEOTIDE SEQUENCE [LARGE SCALE GENOMIC DNA]</scope>
</reference>
<dbReference type="EMBL" id="CAUYUJ010015626">
    <property type="protein sequence ID" value="CAK0856362.1"/>
    <property type="molecule type" value="Genomic_DNA"/>
</dbReference>
<sequence>MSGHWPYVRVMSCHDVMSESSRRRAKYWQDLGILLPIMPLHRVACVRPRARARVCVCVCVLVVCVCVLCVCVLRMHSMTFTGPIPLMNPLPTQSAAPSALAPFARHRSVPPLPNPSLYRFPLQVYQGRLRELAEQVAKQPPAETLDTTLRRCIAFIYKVTPEWAPHVRVTVFADNPSEHQTNVPIYDTLLVTWGLAAGSGLDTRCRPVPGTDVSAGQARASPFWTRSINVGTSNVLYRDLVGALLHWFLSLADDDRRKLLLDNMLLQLHEACYNCIGRHKEVFEYCMYDLLDAEASTPAAPKQGATDLADDLAGARRAVLYHAARVLDRHKREALHGAILSPLKLLYRDDYKVFENLDSHGTSFWSTVLTEAFFPGLQMPFEAIRELDSGWSWGAVDFLPVLQGSAAGRRVLDHFSALENLGRDWHSLSKEVSVPPGASWQARRLPAHSFVAALAEARRPSGRLREALEPYAARFAELMRPEPMLHRCALALVGSERWGAELGPALSALTPRLWARPWRPRRCASASAGTAPTLVRWRSTCACAGRCCGPLASPGPEGSQPRGSRRRCPRLRRNE</sequence>
<feature type="transmembrane region" description="Helical" evidence="2">
    <location>
        <begin position="54"/>
        <end position="75"/>
    </location>
</feature>
<evidence type="ECO:0000313" key="4">
    <source>
        <dbReference type="Proteomes" id="UP001189429"/>
    </source>
</evidence>
<keyword evidence="2" id="KW-0812">Transmembrane</keyword>
<protein>
    <submittedName>
        <fullName evidence="3">Uncharacterized protein</fullName>
    </submittedName>
</protein>
<keyword evidence="2" id="KW-0472">Membrane</keyword>
<evidence type="ECO:0000313" key="3">
    <source>
        <dbReference type="EMBL" id="CAK0856362.1"/>
    </source>
</evidence>
<keyword evidence="4" id="KW-1185">Reference proteome</keyword>
<proteinExistence type="predicted"/>
<accession>A0ABN9UAQ1</accession>
<dbReference type="Proteomes" id="UP001189429">
    <property type="component" value="Unassembled WGS sequence"/>
</dbReference>